<dbReference type="EMBL" id="BMAU01021233">
    <property type="protein sequence ID" value="GFY02872.1"/>
    <property type="molecule type" value="Genomic_DNA"/>
</dbReference>
<dbReference type="GO" id="GO:0003676">
    <property type="term" value="F:nucleic acid binding"/>
    <property type="evidence" value="ECO:0007669"/>
    <property type="project" value="InterPro"/>
</dbReference>
<protein>
    <submittedName>
        <fullName evidence="1">Transposable element Tcb1 transposase</fullName>
    </submittedName>
</protein>
<dbReference type="Gene3D" id="3.30.420.10">
    <property type="entry name" value="Ribonuclease H-like superfamily/Ribonuclease H"/>
    <property type="match status" value="1"/>
</dbReference>
<keyword evidence="2" id="KW-1185">Reference proteome</keyword>
<proteinExistence type="predicted"/>
<evidence type="ECO:0000313" key="1">
    <source>
        <dbReference type="EMBL" id="GFY02872.1"/>
    </source>
</evidence>
<dbReference type="AlphaFoldDB" id="A0A8X6V339"/>
<dbReference type="Proteomes" id="UP000887159">
    <property type="component" value="Unassembled WGS sequence"/>
</dbReference>
<comment type="caution">
    <text evidence="1">The sequence shown here is derived from an EMBL/GenBank/DDBJ whole genome shotgun (WGS) entry which is preliminary data.</text>
</comment>
<accession>A0A8X6V339</accession>
<dbReference type="InterPro" id="IPR036397">
    <property type="entry name" value="RNaseH_sf"/>
</dbReference>
<name>A0A8X6V339_TRICX</name>
<gene>
    <name evidence="1" type="primary">X975_19738</name>
    <name evidence="1" type="ORF">TNCV_3507521</name>
</gene>
<organism evidence="1 2">
    <name type="scientific">Trichonephila clavipes</name>
    <name type="common">Golden silk orbweaver</name>
    <name type="synonym">Nephila clavipes</name>
    <dbReference type="NCBI Taxonomy" id="2585209"/>
    <lineage>
        <taxon>Eukaryota</taxon>
        <taxon>Metazoa</taxon>
        <taxon>Ecdysozoa</taxon>
        <taxon>Arthropoda</taxon>
        <taxon>Chelicerata</taxon>
        <taxon>Arachnida</taxon>
        <taxon>Araneae</taxon>
        <taxon>Araneomorphae</taxon>
        <taxon>Entelegynae</taxon>
        <taxon>Araneoidea</taxon>
        <taxon>Nephilidae</taxon>
        <taxon>Trichonephila</taxon>
    </lineage>
</organism>
<reference evidence="1" key="1">
    <citation type="submission" date="2020-08" db="EMBL/GenBank/DDBJ databases">
        <title>Multicomponent nature underlies the extraordinary mechanical properties of spider dragline silk.</title>
        <authorList>
            <person name="Kono N."/>
            <person name="Nakamura H."/>
            <person name="Mori M."/>
            <person name="Yoshida Y."/>
            <person name="Ohtoshi R."/>
            <person name="Malay A.D."/>
            <person name="Moran D.A.P."/>
            <person name="Tomita M."/>
            <person name="Numata K."/>
            <person name="Arakawa K."/>
        </authorList>
    </citation>
    <scope>NUCLEOTIDE SEQUENCE</scope>
</reference>
<evidence type="ECO:0000313" key="2">
    <source>
        <dbReference type="Proteomes" id="UP000887159"/>
    </source>
</evidence>
<sequence>MHHSVSARSIPRRLQQSGLSARCPLLSPPLTHNHRHLRRQWYDERRMWEAEWNEAIFTDESRICLQHHDGRIHVWRYRGERMLNSCHRHTGRAPGIMVWGGIGYHCRTPLVRITGTLKS</sequence>